<keyword evidence="10" id="KW-0325">Glycoprotein</keyword>
<dbReference type="Pfam" id="PF00535">
    <property type="entry name" value="Glycos_transf_2"/>
    <property type="match status" value="1"/>
</dbReference>
<dbReference type="PANTHER" id="PTHR11675:SF134">
    <property type="entry name" value="N-ACETYLGALACTOSAMINYLTRANSFERASE 4-RELATED"/>
    <property type="match status" value="1"/>
</dbReference>
<dbReference type="InterPro" id="IPR035992">
    <property type="entry name" value="Ricin_B-like_lectins"/>
</dbReference>
<keyword evidence="11" id="KW-0808">Transferase</keyword>
<name>A0A1J1IF78_9DIPT</name>
<dbReference type="GO" id="GO:0006493">
    <property type="term" value="P:protein O-linked glycosylation"/>
    <property type="evidence" value="ECO:0007669"/>
    <property type="project" value="TreeGrafter"/>
</dbReference>
<keyword evidence="9 11" id="KW-1015">Disulfide bond</keyword>
<evidence type="ECO:0000256" key="8">
    <source>
        <dbReference type="ARBA" id="ARBA00023136"/>
    </source>
</evidence>
<keyword evidence="5" id="KW-0735">Signal-anchor</keyword>
<comment type="subcellular location">
    <subcellularLocation>
        <location evidence="1 11">Golgi apparatus membrane</location>
        <topology evidence="1 11">Single-pass type II membrane protein</topology>
    </subcellularLocation>
</comment>
<dbReference type="Pfam" id="PF00652">
    <property type="entry name" value="Ricin_B_lectin"/>
    <property type="match status" value="1"/>
</dbReference>
<comment type="similarity">
    <text evidence="2 11">Belongs to the glycosyltransferase 2 family. GalNAc-T subfamily.</text>
</comment>
<dbReference type="InterPro" id="IPR029044">
    <property type="entry name" value="Nucleotide-diphossugar_trans"/>
</dbReference>
<evidence type="ECO:0000256" key="6">
    <source>
        <dbReference type="ARBA" id="ARBA00022989"/>
    </source>
</evidence>
<keyword evidence="6" id="KW-1133">Transmembrane helix</keyword>
<evidence type="ECO:0000256" key="9">
    <source>
        <dbReference type="ARBA" id="ARBA00023157"/>
    </source>
</evidence>
<dbReference type="AlphaFoldDB" id="A0A1J1IF78"/>
<dbReference type="STRING" id="568069.A0A1J1IF78"/>
<comment type="cofactor">
    <cofactor evidence="11">
        <name>Mn(2+)</name>
        <dbReference type="ChEBI" id="CHEBI:29035"/>
    </cofactor>
</comment>
<evidence type="ECO:0000256" key="1">
    <source>
        <dbReference type="ARBA" id="ARBA00004323"/>
    </source>
</evidence>
<dbReference type="InterPro" id="IPR000772">
    <property type="entry name" value="Ricin_B_lectin"/>
</dbReference>
<organism evidence="13 14">
    <name type="scientific">Clunio marinus</name>
    <dbReference type="NCBI Taxonomy" id="568069"/>
    <lineage>
        <taxon>Eukaryota</taxon>
        <taxon>Metazoa</taxon>
        <taxon>Ecdysozoa</taxon>
        <taxon>Arthropoda</taxon>
        <taxon>Hexapoda</taxon>
        <taxon>Insecta</taxon>
        <taxon>Pterygota</taxon>
        <taxon>Neoptera</taxon>
        <taxon>Endopterygota</taxon>
        <taxon>Diptera</taxon>
        <taxon>Nematocera</taxon>
        <taxon>Chironomoidea</taxon>
        <taxon>Chironomidae</taxon>
        <taxon>Clunio</taxon>
    </lineage>
</organism>
<dbReference type="Gene3D" id="3.90.550.10">
    <property type="entry name" value="Spore Coat Polysaccharide Biosynthesis Protein SpsA, Chain A"/>
    <property type="match status" value="1"/>
</dbReference>
<keyword evidence="3" id="KW-0812">Transmembrane</keyword>
<dbReference type="CDD" id="cd02510">
    <property type="entry name" value="pp-GalNAc-T"/>
    <property type="match status" value="1"/>
</dbReference>
<dbReference type="EMBL" id="CVRI01000047">
    <property type="protein sequence ID" value="CRK98204.1"/>
    <property type="molecule type" value="Genomic_DNA"/>
</dbReference>
<keyword evidence="11" id="KW-0464">Manganese</keyword>
<evidence type="ECO:0000259" key="12">
    <source>
        <dbReference type="SMART" id="SM00458"/>
    </source>
</evidence>
<evidence type="ECO:0000256" key="7">
    <source>
        <dbReference type="ARBA" id="ARBA00023034"/>
    </source>
</evidence>
<reference evidence="13 14" key="1">
    <citation type="submission" date="2015-04" db="EMBL/GenBank/DDBJ databases">
        <authorList>
            <person name="Syromyatnikov M.Y."/>
            <person name="Popov V.N."/>
        </authorList>
    </citation>
    <scope>NUCLEOTIDE SEQUENCE [LARGE SCALE GENOMIC DNA]</scope>
</reference>
<dbReference type="GO" id="GO:0030246">
    <property type="term" value="F:carbohydrate binding"/>
    <property type="evidence" value="ECO:0007669"/>
    <property type="project" value="UniProtKB-KW"/>
</dbReference>
<dbReference type="InterPro" id="IPR045885">
    <property type="entry name" value="GalNAc-T"/>
</dbReference>
<dbReference type="OrthoDB" id="7786986at2759"/>
<keyword evidence="14" id="KW-1185">Reference proteome</keyword>
<evidence type="ECO:0000313" key="14">
    <source>
        <dbReference type="Proteomes" id="UP000183832"/>
    </source>
</evidence>
<proteinExistence type="inferred from homology"/>
<dbReference type="SUPFAM" id="SSF53448">
    <property type="entry name" value="Nucleotide-diphospho-sugar transferases"/>
    <property type="match status" value="1"/>
</dbReference>
<keyword evidence="11" id="KW-0328">Glycosyltransferase</keyword>
<evidence type="ECO:0000313" key="13">
    <source>
        <dbReference type="EMBL" id="CRK98204.1"/>
    </source>
</evidence>
<dbReference type="CDD" id="cd23461">
    <property type="entry name" value="beta-trefoil_Ricin_Pgant8-like"/>
    <property type="match status" value="1"/>
</dbReference>
<evidence type="ECO:0000256" key="2">
    <source>
        <dbReference type="ARBA" id="ARBA00005680"/>
    </source>
</evidence>
<dbReference type="InterPro" id="IPR001173">
    <property type="entry name" value="Glyco_trans_2-like"/>
</dbReference>
<feature type="domain" description="Ricin B lectin" evidence="12">
    <location>
        <begin position="386"/>
        <end position="513"/>
    </location>
</feature>
<keyword evidence="8" id="KW-0472">Membrane</keyword>
<evidence type="ECO:0000256" key="11">
    <source>
        <dbReference type="RuleBase" id="RU361242"/>
    </source>
</evidence>
<dbReference type="SUPFAM" id="SSF50370">
    <property type="entry name" value="Ricin B-like lectins"/>
    <property type="match status" value="1"/>
</dbReference>
<dbReference type="PANTHER" id="PTHR11675">
    <property type="entry name" value="N-ACETYLGALACTOSAMINYLTRANSFERASE"/>
    <property type="match status" value="1"/>
</dbReference>
<gene>
    <name evidence="13" type="ORF">CLUMA_CG011567</name>
</gene>
<dbReference type="PROSITE" id="PS50231">
    <property type="entry name" value="RICIN_B_LECTIN"/>
    <property type="match status" value="1"/>
</dbReference>
<evidence type="ECO:0000256" key="10">
    <source>
        <dbReference type="ARBA" id="ARBA00023180"/>
    </source>
</evidence>
<keyword evidence="4 11" id="KW-0430">Lectin</keyword>
<evidence type="ECO:0000256" key="5">
    <source>
        <dbReference type="ARBA" id="ARBA00022968"/>
    </source>
</evidence>
<evidence type="ECO:0000256" key="4">
    <source>
        <dbReference type="ARBA" id="ARBA00022734"/>
    </source>
</evidence>
<dbReference type="GO" id="GO:0004653">
    <property type="term" value="F:polypeptide N-acetylgalactosaminyltransferase activity"/>
    <property type="evidence" value="ECO:0007669"/>
    <property type="project" value="TreeGrafter"/>
</dbReference>
<dbReference type="Gene3D" id="2.80.10.50">
    <property type="match status" value="1"/>
</dbReference>
<accession>A0A1J1IF78</accession>
<dbReference type="SMART" id="SM00458">
    <property type="entry name" value="RICIN"/>
    <property type="match status" value="1"/>
</dbReference>
<sequence>MKQEVLGPGENGEGVKLIEPEYIEQNLEAYNETGFSVLISDMISLNRTIVDFRADACKSRKYLASLPNVSVIIIFRDEVKSVLLRTVHGVINRTPSELLHEIILVNDNSTHRDLYRPLQIYVRENFPKKVKIVNLKERKGLIVTRLEGARRASGKVLVFFDSHVEVGINWLPPLLDPIARNRRLATVPVIDNFDPDFFSMSSNSLYGTRAGFDWNLIYRIFERNIPEGIDPLKPFPNPIMLGCAFAIDRIFFLDELGGYDEEFRIWNGENYELSFKLWLCADGLYEVPCSRVAHSFRRINPTRVSKEDFLNRNFKRLTEVWMDEFKNAVYSRNPEAFAKTDAGDLTKPKEIRSRLNCKPFKYFLEEIAPEITSRFPLQKDHALFASGQIKSLADENICLDTLGRAEAEPIGLYACHPLDSNQMPPQTQFFRLSFLKNLVLGYSDYCLDSWRTSVLSCSGSKGGNQYWKYNPETHMLINGYDDNNECLTAVFSNQSLTIQKCDKQNQFQKWKFSYENETALNAWNDIYGYGSIDFRDYSVISLDSICE</sequence>
<protein>
    <recommendedName>
        <fullName evidence="11">Polypeptide N-acetylgalactosaminyltransferase</fullName>
        <ecNumber evidence="11">2.4.1.-</ecNumber>
    </recommendedName>
    <alternativeName>
        <fullName evidence="11">Protein-UDP acetylgalactosaminyltransferase</fullName>
    </alternativeName>
</protein>
<keyword evidence="7 11" id="KW-0333">Golgi apparatus</keyword>
<comment type="pathway">
    <text evidence="11">Protein modification; protein glycosylation.</text>
</comment>
<dbReference type="Proteomes" id="UP000183832">
    <property type="component" value="Unassembled WGS sequence"/>
</dbReference>
<dbReference type="EC" id="2.4.1.-" evidence="11"/>
<dbReference type="UniPathway" id="UPA00378"/>
<evidence type="ECO:0000256" key="3">
    <source>
        <dbReference type="ARBA" id="ARBA00022692"/>
    </source>
</evidence>
<dbReference type="GO" id="GO:0000139">
    <property type="term" value="C:Golgi membrane"/>
    <property type="evidence" value="ECO:0007669"/>
    <property type="project" value="UniProtKB-SubCell"/>
</dbReference>